<feature type="compositionally biased region" description="Polar residues" evidence="4">
    <location>
        <begin position="31"/>
        <end position="47"/>
    </location>
</feature>
<evidence type="ECO:0000313" key="7">
    <source>
        <dbReference type="Proteomes" id="UP000182584"/>
    </source>
</evidence>
<evidence type="ECO:0000256" key="4">
    <source>
        <dbReference type="SAM" id="MobiDB-lite"/>
    </source>
</evidence>
<evidence type="ECO:0000256" key="1">
    <source>
        <dbReference type="ARBA" id="ARBA00008520"/>
    </source>
</evidence>
<protein>
    <submittedName>
        <fullName evidence="6">Multiple sugar transport system substrate-binding protein</fullName>
    </submittedName>
</protein>
<feature type="chain" id="PRO_5038817707" evidence="5">
    <location>
        <begin position="21"/>
        <end position="434"/>
    </location>
</feature>
<dbReference type="AlphaFoldDB" id="A0A1H9R249"/>
<feature type="signal peptide" evidence="5">
    <location>
        <begin position="1"/>
        <end position="20"/>
    </location>
</feature>
<dbReference type="GO" id="GO:0055052">
    <property type="term" value="C:ATP-binding cassette (ABC) transporter complex, substrate-binding subunit-containing"/>
    <property type="evidence" value="ECO:0007669"/>
    <property type="project" value="TreeGrafter"/>
</dbReference>
<keyword evidence="6" id="KW-0762">Sugar transport</keyword>
<dbReference type="PROSITE" id="PS51257">
    <property type="entry name" value="PROKAR_LIPOPROTEIN"/>
    <property type="match status" value="1"/>
</dbReference>
<reference evidence="6 7" key="1">
    <citation type="submission" date="2016-10" db="EMBL/GenBank/DDBJ databases">
        <authorList>
            <person name="de Groot N.N."/>
        </authorList>
    </citation>
    <scope>NUCLEOTIDE SEQUENCE [LARGE SCALE GENOMIC DNA]</scope>
    <source>
        <strain evidence="6 7">AR40</strain>
    </source>
</reference>
<evidence type="ECO:0000256" key="2">
    <source>
        <dbReference type="ARBA" id="ARBA00022448"/>
    </source>
</evidence>
<sequence length="434" mass="47748">MKTKKLLSVLLASTMALSMAACGSGSASGGTDETTGVSDGSQKTDAGSDTAKSDSDKTIEFWSVFTGGDGEAMQEIVDAYNATNPEYTVVHRMMAQEDLYQNLPLAVQSGTDVPDLAINHVDRLQLNKENDIYLPMDEYIAANGNITADKYNAAAWNPGEIDGHRYAVPLDVHGYLTYYNKDLVEKYCPNVLDDNVITFDEIAEFAPAAAADGVYTYAYTWGRNEFLEWYAQLGGKQSEDGTEPSIDNDIAKKVLTDWKNAVDNGWCTQDGDDPTNLFGQGQLMFLPEGTWMIGTLNSMEVNYGATYAISYDAANPISWASSHQFVMPKKDQTPEKGKAIMDFLEFFQDNSLPWAQVGQCPATVAITENPEFADMPQAFFLNDPSLTFISDYKYYGYLVGALDAFVGEVVFGKMDVDEALSTYNQQISDNIKNQ</sequence>
<dbReference type="Proteomes" id="UP000182584">
    <property type="component" value="Unassembled WGS sequence"/>
</dbReference>
<dbReference type="SUPFAM" id="SSF53850">
    <property type="entry name" value="Periplasmic binding protein-like II"/>
    <property type="match status" value="1"/>
</dbReference>
<proteinExistence type="inferred from homology"/>
<keyword evidence="2" id="KW-0813">Transport</keyword>
<keyword evidence="3 5" id="KW-0732">Signal</keyword>
<dbReference type="Gene3D" id="3.40.190.10">
    <property type="entry name" value="Periplasmic binding protein-like II"/>
    <property type="match status" value="1"/>
</dbReference>
<dbReference type="RefSeq" id="WP_051212624.1">
    <property type="nucleotide sequence ID" value="NZ_FOGJ01000009.1"/>
</dbReference>
<comment type="similarity">
    <text evidence="1">Belongs to the bacterial solute-binding protein 1 family.</text>
</comment>
<dbReference type="EMBL" id="FOGJ01000009">
    <property type="protein sequence ID" value="SER66784.1"/>
    <property type="molecule type" value="Genomic_DNA"/>
</dbReference>
<feature type="region of interest" description="Disordered" evidence="4">
    <location>
        <begin position="22"/>
        <end position="53"/>
    </location>
</feature>
<organism evidence="6 7">
    <name type="scientific">Butyrivibrio fibrisolvens</name>
    <dbReference type="NCBI Taxonomy" id="831"/>
    <lineage>
        <taxon>Bacteria</taxon>
        <taxon>Bacillati</taxon>
        <taxon>Bacillota</taxon>
        <taxon>Clostridia</taxon>
        <taxon>Lachnospirales</taxon>
        <taxon>Lachnospiraceae</taxon>
        <taxon>Butyrivibrio</taxon>
    </lineage>
</organism>
<dbReference type="PANTHER" id="PTHR30061">
    <property type="entry name" value="MALTOSE-BINDING PERIPLASMIC PROTEIN"/>
    <property type="match status" value="1"/>
</dbReference>
<evidence type="ECO:0000256" key="5">
    <source>
        <dbReference type="SAM" id="SignalP"/>
    </source>
</evidence>
<dbReference type="GO" id="GO:0042956">
    <property type="term" value="P:maltodextrin transmembrane transport"/>
    <property type="evidence" value="ECO:0007669"/>
    <property type="project" value="TreeGrafter"/>
</dbReference>
<dbReference type="GO" id="GO:1901982">
    <property type="term" value="F:maltose binding"/>
    <property type="evidence" value="ECO:0007669"/>
    <property type="project" value="TreeGrafter"/>
</dbReference>
<gene>
    <name evidence="6" type="ORF">SAMN04487884_10917</name>
</gene>
<dbReference type="Pfam" id="PF13416">
    <property type="entry name" value="SBP_bac_8"/>
    <property type="match status" value="1"/>
</dbReference>
<accession>A0A1H9R249</accession>
<evidence type="ECO:0000256" key="3">
    <source>
        <dbReference type="ARBA" id="ARBA00022729"/>
    </source>
</evidence>
<name>A0A1H9R249_BUTFI</name>
<dbReference type="InterPro" id="IPR006059">
    <property type="entry name" value="SBP"/>
</dbReference>
<evidence type="ECO:0000313" key="6">
    <source>
        <dbReference type="EMBL" id="SER66784.1"/>
    </source>
</evidence>
<dbReference type="PANTHER" id="PTHR30061:SF50">
    <property type="entry name" value="MALTOSE_MALTODEXTRIN-BINDING PERIPLASMIC PROTEIN"/>
    <property type="match status" value="1"/>
</dbReference>
<dbReference type="GO" id="GO:0015768">
    <property type="term" value="P:maltose transport"/>
    <property type="evidence" value="ECO:0007669"/>
    <property type="project" value="TreeGrafter"/>
</dbReference>